<reference evidence="9 10" key="1">
    <citation type="journal article" date="2012" name="ISME J.">
        <title>Genomic evidence of rapid, global-scale gene flow in a Sulfolobus species.</title>
        <authorList>
            <person name="Mao D."/>
            <person name="Grogan D."/>
        </authorList>
    </citation>
    <scope>NUCLEOTIDE SEQUENCE [LARGE SCALE GENOMIC DNA]</scope>
    <source>
        <strain evidence="9 10">Ron12/I</strain>
    </source>
</reference>
<feature type="transmembrane region" description="Helical" evidence="8">
    <location>
        <begin position="441"/>
        <end position="459"/>
    </location>
</feature>
<feature type="transmembrane region" description="Helical" evidence="8">
    <location>
        <begin position="390"/>
        <end position="410"/>
    </location>
</feature>
<dbReference type="GO" id="GO:0022857">
    <property type="term" value="F:transmembrane transporter activity"/>
    <property type="evidence" value="ECO:0007669"/>
    <property type="project" value="InterPro"/>
</dbReference>
<feature type="transmembrane region" description="Helical" evidence="8">
    <location>
        <begin position="340"/>
        <end position="369"/>
    </location>
</feature>
<dbReference type="InterPro" id="IPR038377">
    <property type="entry name" value="Na/Glc_symporter_sf"/>
</dbReference>
<feature type="transmembrane region" description="Helical" evidence="8">
    <location>
        <begin position="479"/>
        <end position="503"/>
    </location>
</feature>
<dbReference type="PATRIC" id="fig|1028567.7.peg.378"/>
<dbReference type="PANTHER" id="PTHR48086:SF8">
    <property type="entry name" value="MONOCARBOXYLIC ACID PERMEASE"/>
    <property type="match status" value="1"/>
</dbReference>
<dbReference type="PROSITE" id="PS50283">
    <property type="entry name" value="NA_SOLUT_SYMP_3"/>
    <property type="match status" value="1"/>
</dbReference>
<accession>M1IVU2</accession>
<dbReference type="Proteomes" id="UP000011280">
    <property type="component" value="Chromosome"/>
</dbReference>
<dbReference type="Gene3D" id="1.20.1730.10">
    <property type="entry name" value="Sodium/glucose cotransporter"/>
    <property type="match status" value="1"/>
</dbReference>
<feature type="transmembrane region" description="Helical" evidence="8">
    <location>
        <begin position="416"/>
        <end position="434"/>
    </location>
</feature>
<keyword evidence="5 8" id="KW-1133">Transmembrane helix</keyword>
<evidence type="ECO:0000256" key="7">
    <source>
        <dbReference type="RuleBase" id="RU362091"/>
    </source>
</evidence>
<name>M1IVU2_9CREN</name>
<evidence type="ECO:0000313" key="9">
    <source>
        <dbReference type="EMBL" id="AGE72632.1"/>
    </source>
</evidence>
<evidence type="ECO:0000256" key="1">
    <source>
        <dbReference type="ARBA" id="ARBA00004141"/>
    </source>
</evidence>
<feature type="transmembrane region" description="Helical" evidence="8">
    <location>
        <begin position="12"/>
        <end position="31"/>
    </location>
</feature>
<proteinExistence type="inferred from homology"/>
<evidence type="ECO:0000256" key="3">
    <source>
        <dbReference type="ARBA" id="ARBA00022448"/>
    </source>
</evidence>
<dbReference type="Pfam" id="PF00474">
    <property type="entry name" value="SSF"/>
    <property type="match status" value="1"/>
</dbReference>
<keyword evidence="3" id="KW-0813">Transport</keyword>
<dbReference type="EMBL" id="CP002818">
    <property type="protein sequence ID" value="AGE72632.1"/>
    <property type="molecule type" value="Genomic_DNA"/>
</dbReference>
<evidence type="ECO:0000256" key="6">
    <source>
        <dbReference type="ARBA" id="ARBA00023136"/>
    </source>
</evidence>
<dbReference type="KEGG" id="sacr:SacRon12I_01880"/>
<comment type="subcellular location">
    <subcellularLocation>
        <location evidence="1">Membrane</location>
        <topology evidence="1">Multi-pass membrane protein</topology>
    </subcellularLocation>
</comment>
<gene>
    <name evidence="9" type="ORF">SacRon12I_01880</name>
</gene>
<keyword evidence="6 8" id="KW-0472">Membrane</keyword>
<organism evidence="10">
    <name type="scientific">Sulfolobus acidocaldarius Ron12/I</name>
    <dbReference type="NCBI Taxonomy" id="1028567"/>
    <lineage>
        <taxon>Archaea</taxon>
        <taxon>Thermoproteota</taxon>
        <taxon>Thermoprotei</taxon>
        <taxon>Sulfolobales</taxon>
        <taxon>Sulfolobaceae</taxon>
        <taxon>Sulfolobus</taxon>
    </lineage>
</organism>
<sequence length="519" mass="55493">MSGINVDYTTLGVFIGLFVVFAILGFYGAYWRKGDLSKLDEWGLGGRRLGWLLVWFLMGADLYTAYTFIAIPSGVYASGSLFFYAVPYVAWTFGIALLTMPRLWSISRRRGYITAADFVKDRFNNRPLSVAVALTGAVAELPYIALQIFGMQAVLTVLLIGLGVTGTYGGLSVSEWALIIAFIVLAAFTITSGLRGAALTAVFKDILIWITVLTVIIAVPLAYGGFSHAFSAIEAIKGKGAAAYEFLSPSAITNYFTLALGSAMALYLYPHSINGSLSAQDTDKLKKSTSLLPLYGVGLALLVLFGILIYAVPSALSIVVSNKNGALTVPSLIAATMPSWFVGLGLVAIFVGGLVPAAIMAIGASNLLTRNVIGEFKKLSPRTESNLAKIISTVFKFAALAFIFIVQATYAVQLQLLGGILILQTLPAVFLGLYTNKLEGYSTFAGWIAGIASGVYMVLYTNNFGTLLKSYLATPYGPIYIGVLSLAINILVTVIGTLIAYGVGWRPSQKIKAEEFEVV</sequence>
<feature type="transmembrane region" description="Helical" evidence="8">
    <location>
        <begin position="176"/>
        <end position="194"/>
    </location>
</feature>
<dbReference type="RefSeq" id="WP_015385826.1">
    <property type="nucleotide sequence ID" value="NC_020247.1"/>
</dbReference>
<comment type="similarity">
    <text evidence="2 7">Belongs to the sodium:solute symporter (SSF) (TC 2.A.21) family.</text>
</comment>
<dbReference type="InterPro" id="IPR050277">
    <property type="entry name" value="Sodium:Solute_Symporter"/>
</dbReference>
<keyword evidence="4 8" id="KW-0812">Transmembrane</keyword>
<evidence type="ECO:0000256" key="5">
    <source>
        <dbReference type="ARBA" id="ARBA00022989"/>
    </source>
</evidence>
<feature type="transmembrane region" description="Helical" evidence="8">
    <location>
        <begin position="81"/>
        <end position="100"/>
    </location>
</feature>
<dbReference type="AlphaFoldDB" id="M1IVU2"/>
<evidence type="ECO:0000313" key="10">
    <source>
        <dbReference type="Proteomes" id="UP000011280"/>
    </source>
</evidence>
<protein>
    <submittedName>
        <fullName evidence="9">Permease</fullName>
    </submittedName>
</protein>
<evidence type="ECO:0000256" key="8">
    <source>
        <dbReference type="SAM" id="Phobius"/>
    </source>
</evidence>
<feature type="transmembrane region" description="Helical" evidence="8">
    <location>
        <begin position="290"/>
        <end position="320"/>
    </location>
</feature>
<dbReference type="GeneID" id="14550912"/>
<dbReference type="HOGENOM" id="CLU_018808_15_0_2"/>
<feature type="transmembrane region" description="Helical" evidence="8">
    <location>
        <begin position="246"/>
        <end position="269"/>
    </location>
</feature>
<feature type="transmembrane region" description="Helical" evidence="8">
    <location>
        <begin position="206"/>
        <end position="226"/>
    </location>
</feature>
<dbReference type="PANTHER" id="PTHR48086">
    <property type="entry name" value="SODIUM/PROLINE SYMPORTER-RELATED"/>
    <property type="match status" value="1"/>
</dbReference>
<evidence type="ECO:0000256" key="4">
    <source>
        <dbReference type="ARBA" id="ARBA00022692"/>
    </source>
</evidence>
<evidence type="ECO:0000256" key="2">
    <source>
        <dbReference type="ARBA" id="ARBA00006434"/>
    </source>
</evidence>
<dbReference type="InterPro" id="IPR001734">
    <property type="entry name" value="Na/solute_symporter"/>
</dbReference>
<feature type="transmembrane region" description="Helical" evidence="8">
    <location>
        <begin position="52"/>
        <end position="75"/>
    </location>
</feature>
<dbReference type="GO" id="GO:0005886">
    <property type="term" value="C:plasma membrane"/>
    <property type="evidence" value="ECO:0007669"/>
    <property type="project" value="TreeGrafter"/>
</dbReference>